<dbReference type="EMBL" id="PZQS01000005">
    <property type="protein sequence ID" value="PVD30851.1"/>
    <property type="molecule type" value="Genomic_DNA"/>
</dbReference>
<feature type="signal peptide" evidence="1">
    <location>
        <begin position="1"/>
        <end position="23"/>
    </location>
</feature>
<dbReference type="PANTHER" id="PTHR46902">
    <property type="entry name" value="DOMON DOMAIN-CONTAINING PROTEIN FRRS1L"/>
    <property type="match status" value="1"/>
</dbReference>
<evidence type="ECO:0000313" key="3">
    <source>
        <dbReference type="EMBL" id="PVD30851.1"/>
    </source>
</evidence>
<dbReference type="GO" id="GO:0099072">
    <property type="term" value="P:regulation of postsynaptic membrane neurotransmitter receptor levels"/>
    <property type="evidence" value="ECO:0007669"/>
    <property type="project" value="TreeGrafter"/>
</dbReference>
<comment type="caution">
    <text evidence="3">The sequence shown here is derived from an EMBL/GenBank/DDBJ whole genome shotgun (WGS) entry which is preliminary data.</text>
</comment>
<keyword evidence="1" id="KW-0732">Signal</keyword>
<organism evidence="3 4">
    <name type="scientific">Pomacea canaliculata</name>
    <name type="common">Golden apple snail</name>
    <dbReference type="NCBI Taxonomy" id="400727"/>
    <lineage>
        <taxon>Eukaryota</taxon>
        <taxon>Metazoa</taxon>
        <taxon>Spiralia</taxon>
        <taxon>Lophotrochozoa</taxon>
        <taxon>Mollusca</taxon>
        <taxon>Gastropoda</taxon>
        <taxon>Caenogastropoda</taxon>
        <taxon>Architaenioglossa</taxon>
        <taxon>Ampullarioidea</taxon>
        <taxon>Ampullariidae</taxon>
        <taxon>Pomacea</taxon>
    </lineage>
</organism>
<dbReference type="PANTHER" id="PTHR46902:SF1">
    <property type="entry name" value="DOMON DOMAIN-CONTAINING PROTEIN FRRS1L"/>
    <property type="match status" value="1"/>
</dbReference>
<feature type="domain" description="DOMON" evidence="2">
    <location>
        <begin position="240"/>
        <end position="366"/>
    </location>
</feature>
<dbReference type="OrthoDB" id="6418377at2759"/>
<reference evidence="3 4" key="1">
    <citation type="submission" date="2018-04" db="EMBL/GenBank/DDBJ databases">
        <title>The genome of golden apple snail Pomacea canaliculata provides insight into stress tolerance and invasive adaptation.</title>
        <authorList>
            <person name="Liu C."/>
            <person name="Liu B."/>
            <person name="Ren Y."/>
            <person name="Zhang Y."/>
            <person name="Wang H."/>
            <person name="Li S."/>
            <person name="Jiang F."/>
            <person name="Yin L."/>
            <person name="Zhang G."/>
            <person name="Qian W."/>
            <person name="Fan W."/>
        </authorList>
    </citation>
    <scope>NUCLEOTIDE SEQUENCE [LARGE SCALE GENOMIC DNA]</scope>
    <source>
        <strain evidence="3">SZHN2017</strain>
        <tissue evidence="3">Muscle</tissue>
    </source>
</reference>
<dbReference type="Pfam" id="PF03351">
    <property type="entry name" value="DOMON"/>
    <property type="match status" value="1"/>
</dbReference>
<dbReference type="STRING" id="400727.A0A2T7PBQ8"/>
<gene>
    <name evidence="3" type="ORF">C0Q70_10126</name>
</gene>
<evidence type="ECO:0000259" key="2">
    <source>
        <dbReference type="PROSITE" id="PS50836"/>
    </source>
</evidence>
<evidence type="ECO:0000256" key="1">
    <source>
        <dbReference type="SAM" id="SignalP"/>
    </source>
</evidence>
<protein>
    <recommendedName>
        <fullName evidence="2">DOMON domain-containing protein</fullName>
    </recommendedName>
</protein>
<dbReference type="Proteomes" id="UP000245119">
    <property type="component" value="Linkage Group LG5"/>
</dbReference>
<dbReference type="InterPro" id="IPR042789">
    <property type="entry name" value="FRRS1L"/>
</dbReference>
<name>A0A2T7PBQ8_POMCA</name>
<feature type="chain" id="PRO_5015630193" description="DOMON domain-containing protein" evidence="1">
    <location>
        <begin position="24"/>
        <end position="425"/>
    </location>
</feature>
<dbReference type="AlphaFoldDB" id="A0A2T7PBQ8"/>
<dbReference type="GO" id="GO:1900449">
    <property type="term" value="P:regulation of glutamate receptor signaling pathway"/>
    <property type="evidence" value="ECO:0007669"/>
    <property type="project" value="InterPro"/>
</dbReference>
<keyword evidence="4" id="KW-1185">Reference proteome</keyword>
<evidence type="ECO:0000313" key="4">
    <source>
        <dbReference type="Proteomes" id="UP000245119"/>
    </source>
</evidence>
<sequence length="425" mass="47153">MRGHVRVPVRPAWAVMFSLQVLATIAKDRTTSCERPAFVDFRGDVVGERTTAISLNCSDEKNLVAFQIKHQGRKSIGRVSVWACPKVKQLNLNVSSEDGQAQWMDGPSLAGVVQCSRSNDTMTVEKGHVRAHFSPRFKLTSPASQQYRLDYSYTVHEKTARRQLSVNTSDTNNGTLDAQVTVSNRSRRSVSEMSSQGYSSNKTVTKDASAAMTYVHSAAGCGSTRTCIRFGREGCGHMQCEYMLSYQILNKTEVDIELSALSKGWVAVGFSSDKYMVSPATSGGGDDVIGCKRHQLLSTQVVSMSLSNSVPHSRPREKENRLTLLDGMLRNGYIYCHLKRPLRSQMRTEDSDLDLTNDWHQLYAVGEVNGNGAILQHSKLPWVSPEKITMLRHMDVQSTTSKASRYVVVTSFPLFLLLLLSLVVS</sequence>
<dbReference type="PROSITE" id="PS50836">
    <property type="entry name" value="DOMON"/>
    <property type="match status" value="1"/>
</dbReference>
<accession>A0A2T7PBQ8</accession>
<proteinExistence type="predicted"/>
<dbReference type="InterPro" id="IPR005018">
    <property type="entry name" value="DOMON_domain"/>
</dbReference>